<feature type="domain" description="Cell-division protein ZapC C-terminal" evidence="7">
    <location>
        <begin position="91"/>
        <end position="168"/>
    </location>
</feature>
<sequence>MLMQPRQGWRWYFDESADRLCVALDDDMHFKTHFRRKQLCPVALQSQPFSTDDAKEYHQILEVLLAYKLLPQPLLVQCALNAVAAKRFLLPMMPKSWFFTPGAAQLNVHDDLLVELQCLSGAVGQFLVLETTEQACLCMLLDDSIALSDSKSMQMFDCIKVMNDRVVGYVSTSQSFTGSQIA</sequence>
<comment type="similarity">
    <text evidence="5 6">Belongs to the ZapC family.</text>
</comment>
<comment type="caution">
    <text evidence="9">The sequence shown here is derived from an EMBL/GenBank/DDBJ whole genome shotgun (WGS) entry which is preliminary data.</text>
</comment>
<keyword evidence="3 5" id="KW-0717">Septation</keyword>
<dbReference type="InterPro" id="IPR048372">
    <property type="entry name" value="ZapC_C"/>
</dbReference>
<evidence type="ECO:0000256" key="5">
    <source>
        <dbReference type="HAMAP-Rule" id="MF_00906"/>
    </source>
</evidence>
<evidence type="ECO:0000256" key="4">
    <source>
        <dbReference type="ARBA" id="ARBA00023306"/>
    </source>
</evidence>
<comment type="subcellular location">
    <subcellularLocation>
        <location evidence="5 6">Cytoplasm</location>
    </subcellularLocation>
</comment>
<dbReference type="RefSeq" id="WP_114336573.1">
    <property type="nucleotide sequence ID" value="NZ_QPID01000001.1"/>
</dbReference>
<dbReference type="OrthoDB" id="5765005at2"/>
<accession>A0A368NS63</accession>
<comment type="subunit">
    <text evidence="5">Interacts directly with FtsZ.</text>
</comment>
<proteinExistence type="inferred from homology"/>
<keyword evidence="2 5" id="KW-0132">Cell division</keyword>
<dbReference type="HAMAP" id="MF_00906">
    <property type="entry name" value="ZapC"/>
    <property type="match status" value="1"/>
</dbReference>
<dbReference type="PIRSF" id="PIRSF010252">
    <property type="entry name" value="ZapC"/>
    <property type="match status" value="1"/>
</dbReference>
<dbReference type="Proteomes" id="UP000252558">
    <property type="component" value="Unassembled WGS sequence"/>
</dbReference>
<keyword evidence="4 5" id="KW-0131">Cell cycle</keyword>
<dbReference type="GO" id="GO:0043093">
    <property type="term" value="P:FtsZ-dependent cytokinesis"/>
    <property type="evidence" value="ECO:0007669"/>
    <property type="project" value="UniProtKB-UniRule"/>
</dbReference>
<feature type="domain" description="Cell-division protein ZapC N-terminal" evidence="8">
    <location>
        <begin position="3"/>
        <end position="89"/>
    </location>
</feature>
<dbReference type="AlphaFoldDB" id="A0A368NS63"/>
<protein>
    <recommendedName>
        <fullName evidence="5 6">Cell division protein ZapC</fullName>
    </recommendedName>
</protein>
<keyword evidence="10" id="KW-1185">Reference proteome</keyword>
<gene>
    <name evidence="5" type="primary">zapC</name>
    <name evidence="9" type="ORF">DU002_01465</name>
</gene>
<dbReference type="Pfam" id="PF07126">
    <property type="entry name" value="ZapC_C"/>
    <property type="match status" value="1"/>
</dbReference>
<evidence type="ECO:0000256" key="3">
    <source>
        <dbReference type="ARBA" id="ARBA00023210"/>
    </source>
</evidence>
<dbReference type="InterPro" id="IPR009809">
    <property type="entry name" value="ZapC"/>
</dbReference>
<dbReference type="GO" id="GO:0005737">
    <property type="term" value="C:cytoplasm"/>
    <property type="evidence" value="ECO:0007669"/>
    <property type="project" value="UniProtKB-SubCell"/>
</dbReference>
<evidence type="ECO:0000259" key="7">
    <source>
        <dbReference type="Pfam" id="PF07126"/>
    </source>
</evidence>
<dbReference type="EMBL" id="QPID01000001">
    <property type="protein sequence ID" value="RCU52665.1"/>
    <property type="molecule type" value="Genomic_DNA"/>
</dbReference>
<evidence type="ECO:0000313" key="9">
    <source>
        <dbReference type="EMBL" id="RCU52665.1"/>
    </source>
</evidence>
<dbReference type="Pfam" id="PF21083">
    <property type="entry name" value="ZapC_N"/>
    <property type="match status" value="1"/>
</dbReference>
<dbReference type="GO" id="GO:0000917">
    <property type="term" value="P:division septum assembly"/>
    <property type="evidence" value="ECO:0007669"/>
    <property type="project" value="UniProtKB-KW"/>
</dbReference>
<evidence type="ECO:0000256" key="1">
    <source>
        <dbReference type="ARBA" id="ARBA00022490"/>
    </source>
</evidence>
<evidence type="ECO:0000313" key="10">
    <source>
        <dbReference type="Proteomes" id="UP000252558"/>
    </source>
</evidence>
<evidence type="ECO:0000259" key="8">
    <source>
        <dbReference type="Pfam" id="PF21083"/>
    </source>
</evidence>
<keyword evidence="1 5" id="KW-0963">Cytoplasm</keyword>
<dbReference type="InterPro" id="IPR048373">
    <property type="entry name" value="ZapC_N"/>
</dbReference>
<reference evidence="9 10" key="1">
    <citation type="submission" date="2018-07" db="EMBL/GenBank/DDBJ databases">
        <title>Corallincola holothuriorum sp. nov., a new facultative anaerobe isolated from sea cucumber Apostichopus japonicus.</title>
        <authorList>
            <person name="Xia H."/>
        </authorList>
    </citation>
    <scope>NUCLEOTIDE SEQUENCE [LARGE SCALE GENOMIC DNA]</scope>
    <source>
        <strain evidence="9 10">C4</strain>
    </source>
</reference>
<organism evidence="9 10">
    <name type="scientific">Corallincola holothuriorum</name>
    <dbReference type="NCBI Taxonomy" id="2282215"/>
    <lineage>
        <taxon>Bacteria</taxon>
        <taxon>Pseudomonadati</taxon>
        <taxon>Pseudomonadota</taxon>
        <taxon>Gammaproteobacteria</taxon>
        <taxon>Alteromonadales</taxon>
        <taxon>Psychromonadaceae</taxon>
        <taxon>Corallincola</taxon>
    </lineage>
</organism>
<comment type="function">
    <text evidence="5 6">Contributes to the efficiency of the cell division process by stabilizing the polymeric form of the cell division protein FtsZ. Acts by promoting interactions between FtsZ protofilaments and suppressing the GTPase activity of FtsZ.</text>
</comment>
<name>A0A368NS63_9GAMM</name>
<evidence type="ECO:0000256" key="2">
    <source>
        <dbReference type="ARBA" id="ARBA00022618"/>
    </source>
</evidence>
<evidence type="ECO:0000256" key="6">
    <source>
        <dbReference type="PIRNR" id="PIRNR010252"/>
    </source>
</evidence>